<dbReference type="EMBL" id="MLQR01000038">
    <property type="protein sequence ID" value="OIJ11467.1"/>
    <property type="molecule type" value="Genomic_DNA"/>
</dbReference>
<evidence type="ECO:0000256" key="4">
    <source>
        <dbReference type="ARBA" id="ARBA00022544"/>
    </source>
</evidence>
<evidence type="ECO:0000256" key="3">
    <source>
        <dbReference type="ARBA" id="ARBA00022448"/>
    </source>
</evidence>
<name>A0A1S2LIF4_9BACI</name>
<reference evidence="9 10" key="1">
    <citation type="submission" date="2016-10" db="EMBL/GenBank/DDBJ databases">
        <title>Draft genome sequences of four alkaliphilic bacteria belonging to the Anaerobacillus genus.</title>
        <authorList>
            <person name="Bassil N.M."/>
            <person name="Lloyd J.R."/>
        </authorList>
    </citation>
    <scope>NUCLEOTIDE SEQUENCE [LARGE SCALE GENOMIC DNA]</scope>
    <source>
        <strain evidence="9 10">DSM 18345</strain>
    </source>
</reference>
<feature type="transmembrane region" description="Helical" evidence="8">
    <location>
        <begin position="12"/>
        <end position="30"/>
    </location>
</feature>
<keyword evidence="6 8" id="KW-1133">Transmembrane helix</keyword>
<comment type="caution">
    <text evidence="9">The sequence shown here is derived from an EMBL/GenBank/DDBJ whole genome shotgun (WGS) entry which is preliminary data.</text>
</comment>
<dbReference type="Proteomes" id="UP000179524">
    <property type="component" value="Unassembled WGS sequence"/>
</dbReference>
<evidence type="ECO:0000256" key="7">
    <source>
        <dbReference type="ARBA" id="ARBA00023136"/>
    </source>
</evidence>
<evidence type="ECO:0000256" key="2">
    <source>
        <dbReference type="ARBA" id="ARBA00007998"/>
    </source>
</evidence>
<feature type="transmembrane region" description="Helical" evidence="8">
    <location>
        <begin position="77"/>
        <end position="95"/>
    </location>
</feature>
<dbReference type="PANTHER" id="PTHR34975">
    <property type="entry name" value="SPORE GERMINATION PROTEIN A2"/>
    <property type="match status" value="1"/>
</dbReference>
<feature type="transmembrane region" description="Helical" evidence="8">
    <location>
        <begin position="216"/>
        <end position="241"/>
    </location>
</feature>
<dbReference type="GO" id="GO:0009847">
    <property type="term" value="P:spore germination"/>
    <property type="evidence" value="ECO:0007669"/>
    <property type="project" value="InterPro"/>
</dbReference>
<evidence type="ECO:0000256" key="6">
    <source>
        <dbReference type="ARBA" id="ARBA00022989"/>
    </source>
</evidence>
<proteinExistence type="inferred from homology"/>
<gene>
    <name evidence="9" type="ORF">BKP37_15625</name>
</gene>
<organism evidence="9 10">
    <name type="scientific">Anaerobacillus alkalilacustris</name>
    <dbReference type="NCBI Taxonomy" id="393763"/>
    <lineage>
        <taxon>Bacteria</taxon>
        <taxon>Bacillati</taxon>
        <taxon>Bacillota</taxon>
        <taxon>Bacilli</taxon>
        <taxon>Bacillales</taxon>
        <taxon>Bacillaceae</taxon>
        <taxon>Anaerobacillus</taxon>
    </lineage>
</organism>
<feature type="transmembrane region" description="Helical" evidence="8">
    <location>
        <begin position="181"/>
        <end position="204"/>
    </location>
</feature>
<evidence type="ECO:0000256" key="5">
    <source>
        <dbReference type="ARBA" id="ARBA00022692"/>
    </source>
</evidence>
<keyword evidence="4" id="KW-0309">Germination</keyword>
<dbReference type="NCBIfam" id="TIGR00912">
    <property type="entry name" value="2A0309"/>
    <property type="match status" value="1"/>
</dbReference>
<dbReference type="RefSeq" id="WP_071310551.1">
    <property type="nucleotide sequence ID" value="NZ_MLQR01000038.1"/>
</dbReference>
<keyword evidence="10" id="KW-1185">Reference proteome</keyword>
<evidence type="ECO:0000256" key="1">
    <source>
        <dbReference type="ARBA" id="ARBA00004141"/>
    </source>
</evidence>
<comment type="subcellular location">
    <subcellularLocation>
        <location evidence="1">Membrane</location>
        <topology evidence="1">Multi-pass membrane protein</topology>
    </subcellularLocation>
</comment>
<feature type="transmembrane region" description="Helical" evidence="8">
    <location>
        <begin position="115"/>
        <end position="134"/>
    </location>
</feature>
<dbReference type="PANTHER" id="PTHR34975:SF2">
    <property type="entry name" value="SPORE GERMINATION PROTEIN A2"/>
    <property type="match status" value="1"/>
</dbReference>
<comment type="similarity">
    <text evidence="2">Belongs to the amino acid-polyamine-organocation (APC) superfamily. Spore germination protein (SGP) (TC 2.A.3.9) family.</text>
</comment>
<evidence type="ECO:0000256" key="8">
    <source>
        <dbReference type="SAM" id="Phobius"/>
    </source>
</evidence>
<feature type="transmembrane region" description="Helical" evidence="8">
    <location>
        <begin position="306"/>
        <end position="323"/>
    </location>
</feature>
<dbReference type="AlphaFoldDB" id="A0A1S2LIF4"/>
<keyword evidence="7 8" id="KW-0472">Membrane</keyword>
<dbReference type="OrthoDB" id="1891864at2"/>
<feature type="transmembrane region" description="Helical" evidence="8">
    <location>
        <begin position="335"/>
        <end position="357"/>
    </location>
</feature>
<feature type="transmembrane region" description="Helical" evidence="8">
    <location>
        <begin position="269"/>
        <end position="294"/>
    </location>
</feature>
<accession>A0A1S2LIF4</accession>
<dbReference type="Pfam" id="PF03845">
    <property type="entry name" value="Spore_permease"/>
    <property type="match status" value="1"/>
</dbReference>
<protein>
    <submittedName>
        <fullName evidence="9">Uncharacterized protein</fullName>
    </submittedName>
</protein>
<evidence type="ECO:0000313" key="10">
    <source>
        <dbReference type="Proteomes" id="UP000179524"/>
    </source>
</evidence>
<feature type="transmembrane region" description="Helical" evidence="8">
    <location>
        <begin position="36"/>
        <end position="57"/>
    </location>
</feature>
<keyword evidence="3" id="KW-0813">Transport</keyword>
<feature type="transmembrane region" description="Helical" evidence="8">
    <location>
        <begin position="143"/>
        <end position="161"/>
    </location>
</feature>
<sequence>MENAKINGFQLFTLMMFSLLGTSLVIGVGLDAAKDVWIAILLGLLGGLLLYSLYYFLYKNYPDVPFTSYSKELLGPYISLPINLYFVLYLLYIATRNLRDFGDLLLTAVLTETPLFIVNLLMAVSVMYIIYLGIEVIARSSEIFFFTVMLFGLTSVTLLYFSGDIQLMNLLPVLEDGWGPVLKTVFPTTIIFPFGEIVAFTILLPYLNKREQALKVGIGALILSGLILVVNNTMFIAVLGVDIAQRTTFPLITVISVINIADFLQRLDAIVVLTLIKGGFFKLSIYIYAALVGIADIFKLASHKKLLYPITGLILLSSLMIASDFPEHLEEGLLMINWFHIPMQIVIPLILALIVIYKNWKKGVKTS</sequence>
<dbReference type="InterPro" id="IPR004761">
    <property type="entry name" value="Spore_GerAB"/>
</dbReference>
<keyword evidence="5 8" id="KW-0812">Transmembrane</keyword>
<dbReference type="GO" id="GO:0016020">
    <property type="term" value="C:membrane"/>
    <property type="evidence" value="ECO:0007669"/>
    <property type="project" value="UniProtKB-SubCell"/>
</dbReference>
<evidence type="ECO:0000313" key="9">
    <source>
        <dbReference type="EMBL" id="OIJ11467.1"/>
    </source>
</evidence>